<sequence>MNNRIAKFEDLVPSTLPFVEGKLEGHKDRKNFSIVGPGVAEDSKQFIKISMAHGYNLGAVIAKQQNGSGLHSHTTAEVFLIYSGSWRFYWGAEGKEEIILNAGDIISMPTNMFRAFENVGKDEGLIFVVLGGDDPGIITWVPDVLKKAKETGMALLNDNSLIDLSTNKIPEGKKLLEPISYDEIKKFDDYKLNELKRFVSKFENRSIYENNLGNGINMIQILGKE</sequence>
<dbReference type="AlphaFoldDB" id="A0A383A6K3"/>
<dbReference type="InterPro" id="IPR014710">
    <property type="entry name" value="RmlC-like_jellyroll"/>
</dbReference>
<proteinExistence type="predicted"/>
<name>A0A383A6K3_9ZZZZ</name>
<gene>
    <name evidence="2" type="ORF">METZ01_LOCUS456286</name>
</gene>
<protein>
    <recommendedName>
        <fullName evidence="1">Cupin type-2 domain-containing protein</fullName>
    </recommendedName>
</protein>
<feature type="domain" description="Cupin type-2" evidence="1">
    <location>
        <begin position="61"/>
        <end position="129"/>
    </location>
</feature>
<dbReference type="SUPFAM" id="SSF51182">
    <property type="entry name" value="RmlC-like cupins"/>
    <property type="match status" value="1"/>
</dbReference>
<accession>A0A383A6K3</accession>
<evidence type="ECO:0000313" key="2">
    <source>
        <dbReference type="EMBL" id="SVE03432.1"/>
    </source>
</evidence>
<organism evidence="2">
    <name type="scientific">marine metagenome</name>
    <dbReference type="NCBI Taxonomy" id="408172"/>
    <lineage>
        <taxon>unclassified sequences</taxon>
        <taxon>metagenomes</taxon>
        <taxon>ecological metagenomes</taxon>
    </lineage>
</organism>
<evidence type="ECO:0000259" key="1">
    <source>
        <dbReference type="Pfam" id="PF07883"/>
    </source>
</evidence>
<dbReference type="InterPro" id="IPR011051">
    <property type="entry name" value="RmlC_Cupin_sf"/>
</dbReference>
<reference evidence="2" key="1">
    <citation type="submission" date="2018-05" db="EMBL/GenBank/DDBJ databases">
        <authorList>
            <person name="Lanie J.A."/>
            <person name="Ng W.-L."/>
            <person name="Kazmierczak K.M."/>
            <person name="Andrzejewski T.M."/>
            <person name="Davidsen T.M."/>
            <person name="Wayne K.J."/>
            <person name="Tettelin H."/>
            <person name="Glass J.I."/>
            <person name="Rusch D."/>
            <person name="Podicherti R."/>
            <person name="Tsui H.-C.T."/>
            <person name="Winkler M.E."/>
        </authorList>
    </citation>
    <scope>NUCLEOTIDE SEQUENCE</scope>
</reference>
<dbReference type="InterPro" id="IPR013096">
    <property type="entry name" value="Cupin_2"/>
</dbReference>
<feature type="non-terminal residue" evidence="2">
    <location>
        <position position="225"/>
    </location>
</feature>
<dbReference type="Pfam" id="PF07883">
    <property type="entry name" value="Cupin_2"/>
    <property type="match status" value="1"/>
</dbReference>
<dbReference type="Gene3D" id="2.60.120.10">
    <property type="entry name" value="Jelly Rolls"/>
    <property type="match status" value="1"/>
</dbReference>
<dbReference type="EMBL" id="UINC01189651">
    <property type="protein sequence ID" value="SVE03432.1"/>
    <property type="molecule type" value="Genomic_DNA"/>
</dbReference>